<keyword evidence="1" id="KW-0648">Protein biosynthesis</keyword>
<name>A0ABR3VYR9_9PEZI</name>
<keyword evidence="1" id="KW-0436">Ligase</keyword>
<comment type="similarity">
    <text evidence="1">Belongs to the class-I aminoacyl-tRNA synthetase family.</text>
</comment>
<evidence type="ECO:0000313" key="3">
    <source>
        <dbReference type="EMBL" id="KAL1848702.1"/>
    </source>
</evidence>
<organism evidence="3 4">
    <name type="scientific">Phialemonium thermophilum</name>
    <dbReference type="NCBI Taxonomy" id="223376"/>
    <lineage>
        <taxon>Eukaryota</taxon>
        <taxon>Fungi</taxon>
        <taxon>Dikarya</taxon>
        <taxon>Ascomycota</taxon>
        <taxon>Pezizomycotina</taxon>
        <taxon>Sordariomycetes</taxon>
        <taxon>Sordariomycetidae</taxon>
        <taxon>Cephalothecales</taxon>
        <taxon>Cephalothecaceae</taxon>
        <taxon>Phialemonium</taxon>
    </lineage>
</organism>
<dbReference type="Pfam" id="PF00750">
    <property type="entry name" value="tRNA-synt_1d"/>
    <property type="match status" value="1"/>
</dbReference>
<accession>A0ABR3VYR9</accession>
<protein>
    <recommendedName>
        <fullName evidence="2">Arginyl-tRNA synthetase catalytic core domain-containing protein</fullName>
    </recommendedName>
</protein>
<keyword evidence="1" id="KW-0067">ATP-binding</keyword>
<dbReference type="EMBL" id="JAZHXJ010000910">
    <property type="protein sequence ID" value="KAL1848702.1"/>
    <property type="molecule type" value="Genomic_DNA"/>
</dbReference>
<keyword evidence="1" id="KW-0547">Nucleotide-binding</keyword>
<dbReference type="InterPro" id="IPR035684">
    <property type="entry name" value="ArgRS_core"/>
</dbReference>
<sequence>MIVEFSSPNIAKNSHAGHLRSTTVGGFLSNLYESAGFDFISADLQPEKDAYKSAGKRGEDTSALESQGLLGEAKVYFKRMEHGDEEAIQLSKIDTFQFITE</sequence>
<reference evidence="3 4" key="1">
    <citation type="journal article" date="2024" name="Commun. Biol.">
        <title>Comparative genomic analysis of thermophilic fungi reveals convergent evolutionary adaptations and gene losses.</title>
        <authorList>
            <person name="Steindorff A.S."/>
            <person name="Aguilar-Pontes M.V."/>
            <person name="Robinson A.J."/>
            <person name="Andreopoulos B."/>
            <person name="LaButti K."/>
            <person name="Kuo A."/>
            <person name="Mondo S."/>
            <person name="Riley R."/>
            <person name="Otillar R."/>
            <person name="Haridas S."/>
            <person name="Lipzen A."/>
            <person name="Grimwood J."/>
            <person name="Schmutz J."/>
            <person name="Clum A."/>
            <person name="Reid I.D."/>
            <person name="Moisan M.C."/>
            <person name="Butler G."/>
            <person name="Nguyen T.T.M."/>
            <person name="Dewar K."/>
            <person name="Conant G."/>
            <person name="Drula E."/>
            <person name="Henrissat B."/>
            <person name="Hansel C."/>
            <person name="Singer S."/>
            <person name="Hutchinson M.I."/>
            <person name="de Vries R.P."/>
            <person name="Natvig D.O."/>
            <person name="Powell A.J."/>
            <person name="Tsang A."/>
            <person name="Grigoriev I.V."/>
        </authorList>
    </citation>
    <scope>NUCLEOTIDE SEQUENCE [LARGE SCALE GENOMIC DNA]</scope>
    <source>
        <strain evidence="3 4">ATCC 24622</strain>
    </source>
</reference>
<dbReference type="InterPro" id="IPR001278">
    <property type="entry name" value="Arg-tRNA-ligase"/>
</dbReference>
<dbReference type="InterPro" id="IPR014729">
    <property type="entry name" value="Rossmann-like_a/b/a_fold"/>
</dbReference>
<evidence type="ECO:0000259" key="2">
    <source>
        <dbReference type="Pfam" id="PF00750"/>
    </source>
</evidence>
<keyword evidence="4" id="KW-1185">Reference proteome</keyword>
<gene>
    <name evidence="3" type="ORF">VTK73DRAFT_10091</name>
</gene>
<comment type="caution">
    <text evidence="3">The sequence shown here is derived from an EMBL/GenBank/DDBJ whole genome shotgun (WGS) entry which is preliminary data.</text>
</comment>
<evidence type="ECO:0000256" key="1">
    <source>
        <dbReference type="RuleBase" id="RU363038"/>
    </source>
</evidence>
<evidence type="ECO:0000313" key="4">
    <source>
        <dbReference type="Proteomes" id="UP001586593"/>
    </source>
</evidence>
<feature type="domain" description="Arginyl-tRNA synthetase catalytic core" evidence="2">
    <location>
        <begin position="1"/>
        <end position="42"/>
    </location>
</feature>
<keyword evidence="1" id="KW-0030">Aminoacyl-tRNA synthetase</keyword>
<proteinExistence type="inferred from homology"/>
<dbReference type="PANTHER" id="PTHR11956">
    <property type="entry name" value="ARGINYL-TRNA SYNTHETASE"/>
    <property type="match status" value="1"/>
</dbReference>
<dbReference type="Gene3D" id="3.40.50.620">
    <property type="entry name" value="HUPs"/>
    <property type="match status" value="1"/>
</dbReference>
<dbReference type="Proteomes" id="UP001586593">
    <property type="component" value="Unassembled WGS sequence"/>
</dbReference>
<dbReference type="PANTHER" id="PTHR11956:SF11">
    <property type="entry name" value="ARGININE--TRNA LIGASE, MITOCHONDRIAL-RELATED"/>
    <property type="match status" value="1"/>
</dbReference>
<dbReference type="SUPFAM" id="SSF52374">
    <property type="entry name" value="Nucleotidylyl transferase"/>
    <property type="match status" value="1"/>
</dbReference>